<evidence type="ECO:0000313" key="1">
    <source>
        <dbReference type="EMBL" id="GFO23761.1"/>
    </source>
</evidence>
<accession>A0AAV4BXC3</accession>
<dbReference type="AlphaFoldDB" id="A0AAV4BXC3"/>
<dbReference type="Proteomes" id="UP000735302">
    <property type="component" value="Unassembled WGS sequence"/>
</dbReference>
<sequence>MLQYAETPLPTPWTEKDLKVGDHLVVAWLYTKTIPKSPQASQKVMTAAPVDHERPRAGRPSLRILRYKFPGWRNIKDFELIRKFNATTVRRVIASIFE</sequence>
<keyword evidence="2" id="KW-1185">Reference proteome</keyword>
<protein>
    <submittedName>
        <fullName evidence="1">Uncharacterized protein</fullName>
    </submittedName>
</protein>
<comment type="caution">
    <text evidence="1">The sequence shown here is derived from an EMBL/GenBank/DDBJ whole genome shotgun (WGS) entry which is preliminary data.</text>
</comment>
<gene>
    <name evidence="1" type="ORF">PoB_005026600</name>
</gene>
<name>A0AAV4BXC3_9GAST</name>
<proteinExistence type="predicted"/>
<reference evidence="1 2" key="1">
    <citation type="journal article" date="2021" name="Elife">
        <title>Chloroplast acquisition without the gene transfer in kleptoplastic sea slugs, Plakobranchus ocellatus.</title>
        <authorList>
            <person name="Maeda T."/>
            <person name="Takahashi S."/>
            <person name="Yoshida T."/>
            <person name="Shimamura S."/>
            <person name="Takaki Y."/>
            <person name="Nagai Y."/>
            <person name="Toyoda A."/>
            <person name="Suzuki Y."/>
            <person name="Arimoto A."/>
            <person name="Ishii H."/>
            <person name="Satoh N."/>
            <person name="Nishiyama T."/>
            <person name="Hasebe M."/>
            <person name="Maruyama T."/>
            <person name="Minagawa J."/>
            <person name="Obokata J."/>
            <person name="Shigenobu S."/>
        </authorList>
    </citation>
    <scope>NUCLEOTIDE SEQUENCE [LARGE SCALE GENOMIC DNA]</scope>
</reference>
<dbReference type="EMBL" id="BLXT01005528">
    <property type="protein sequence ID" value="GFO23761.1"/>
    <property type="molecule type" value="Genomic_DNA"/>
</dbReference>
<organism evidence="1 2">
    <name type="scientific">Plakobranchus ocellatus</name>
    <dbReference type="NCBI Taxonomy" id="259542"/>
    <lineage>
        <taxon>Eukaryota</taxon>
        <taxon>Metazoa</taxon>
        <taxon>Spiralia</taxon>
        <taxon>Lophotrochozoa</taxon>
        <taxon>Mollusca</taxon>
        <taxon>Gastropoda</taxon>
        <taxon>Heterobranchia</taxon>
        <taxon>Euthyneura</taxon>
        <taxon>Panpulmonata</taxon>
        <taxon>Sacoglossa</taxon>
        <taxon>Placobranchoidea</taxon>
        <taxon>Plakobranchidae</taxon>
        <taxon>Plakobranchus</taxon>
    </lineage>
</organism>
<evidence type="ECO:0000313" key="2">
    <source>
        <dbReference type="Proteomes" id="UP000735302"/>
    </source>
</evidence>